<reference evidence="2 3" key="1">
    <citation type="submission" date="2020-07" db="EMBL/GenBank/DDBJ databases">
        <title>Sequencing the genomes of 1000 actinobacteria strains.</title>
        <authorList>
            <person name="Klenk H.-P."/>
        </authorList>
    </citation>
    <scope>NUCLEOTIDE SEQUENCE [LARGE SCALE GENOMIC DNA]</scope>
    <source>
        <strain evidence="2 3">DSM 7487</strain>
    </source>
</reference>
<protein>
    <submittedName>
        <fullName evidence="2">Anti-anti-sigma factor</fullName>
    </submittedName>
</protein>
<dbReference type="SUPFAM" id="SSF52091">
    <property type="entry name" value="SpoIIaa-like"/>
    <property type="match status" value="1"/>
</dbReference>
<dbReference type="InterPro" id="IPR058548">
    <property type="entry name" value="MlaB-like_STAS"/>
</dbReference>
<accession>A0A7Y9J215</accession>
<sequence length="129" mass="13634">MTTTTMSTEIPGPALRVRVLSTPSRRTVLLDGEFEAGSADLVRTTVGHLLHPGREVVLDLGHVTFCDVPACNALFACAHDARDVGARLELVHVGDFHRRVFALVGLDAVLPVDGHRRGVCAAGSLEAAG</sequence>
<evidence type="ECO:0000313" key="2">
    <source>
        <dbReference type="EMBL" id="NYD23751.1"/>
    </source>
</evidence>
<evidence type="ECO:0000259" key="1">
    <source>
        <dbReference type="PROSITE" id="PS50801"/>
    </source>
</evidence>
<organism evidence="2 3">
    <name type="scientific">Kineococcus aurantiacus</name>
    <dbReference type="NCBI Taxonomy" id="37633"/>
    <lineage>
        <taxon>Bacteria</taxon>
        <taxon>Bacillati</taxon>
        <taxon>Actinomycetota</taxon>
        <taxon>Actinomycetes</taxon>
        <taxon>Kineosporiales</taxon>
        <taxon>Kineosporiaceae</taxon>
        <taxon>Kineococcus</taxon>
    </lineage>
</organism>
<gene>
    <name evidence="2" type="ORF">BJ968_003291</name>
</gene>
<evidence type="ECO:0000313" key="3">
    <source>
        <dbReference type="Proteomes" id="UP000521922"/>
    </source>
</evidence>
<dbReference type="CDD" id="cd07043">
    <property type="entry name" value="STAS_anti-anti-sigma_factors"/>
    <property type="match status" value="1"/>
</dbReference>
<name>A0A7Y9J215_9ACTN</name>
<dbReference type="Proteomes" id="UP000521922">
    <property type="component" value="Unassembled WGS sequence"/>
</dbReference>
<dbReference type="Pfam" id="PF13466">
    <property type="entry name" value="STAS_2"/>
    <property type="match status" value="1"/>
</dbReference>
<feature type="domain" description="STAS" evidence="1">
    <location>
        <begin position="15"/>
        <end position="106"/>
    </location>
</feature>
<dbReference type="RefSeq" id="WP_179753691.1">
    <property type="nucleotide sequence ID" value="NZ_BAAAGN010000003.1"/>
</dbReference>
<dbReference type="InterPro" id="IPR036513">
    <property type="entry name" value="STAS_dom_sf"/>
</dbReference>
<comment type="caution">
    <text evidence="2">The sequence shown here is derived from an EMBL/GenBank/DDBJ whole genome shotgun (WGS) entry which is preliminary data.</text>
</comment>
<dbReference type="InterPro" id="IPR002645">
    <property type="entry name" value="STAS_dom"/>
</dbReference>
<dbReference type="PROSITE" id="PS50801">
    <property type="entry name" value="STAS"/>
    <property type="match status" value="1"/>
</dbReference>
<dbReference type="AlphaFoldDB" id="A0A7Y9J215"/>
<keyword evidence="3" id="KW-1185">Reference proteome</keyword>
<dbReference type="EMBL" id="JACCBB010000001">
    <property type="protein sequence ID" value="NYD23751.1"/>
    <property type="molecule type" value="Genomic_DNA"/>
</dbReference>
<proteinExistence type="predicted"/>
<dbReference type="Gene3D" id="3.30.750.24">
    <property type="entry name" value="STAS domain"/>
    <property type="match status" value="1"/>
</dbReference>